<accession>A0A6L7F2E0</accession>
<dbReference type="AlphaFoldDB" id="A0A6L7F2E0"/>
<comment type="caution">
    <text evidence="3">The sequence shown here is derived from an EMBL/GenBank/DDBJ whole genome shotgun (WGS) entry which is preliminary data.</text>
</comment>
<feature type="domain" description="SIS" evidence="2">
    <location>
        <begin position="25"/>
        <end position="162"/>
    </location>
</feature>
<dbReference type="Proteomes" id="UP000473325">
    <property type="component" value="Unassembled WGS sequence"/>
</dbReference>
<sequence length="313" mass="33679">MKPEEFLRDLQAKPDHLRALSVEGSWEWLERPPGRIVLLGMGSSHYANAVAAARLRTAGLDAVAELASSDLLPRPRPDDLVLAVSASAGSAETLDAVERIRGAGATSVVAVANREGALTGLAERTVWMEAGEERGGVACRSFQHTLALLLELERHLTGGRAVPLAEVAAASEHLLDTEGTWRPRLDELLLGPSGTHVVAPARRLSSAQQSTLMLREGPRLPAVGCETGDWSHVDVYLTKTTDYRMLLLAGSPWEPQLIDWTTQRGSTVVALGGTVPGATQELRYPHDEDDDVRLLTETLVCELVAARAWVAQG</sequence>
<dbReference type="PROSITE" id="PS51464">
    <property type="entry name" value="SIS"/>
    <property type="match status" value="1"/>
</dbReference>
<dbReference type="EMBL" id="WUEK01000009">
    <property type="protein sequence ID" value="MXG90942.1"/>
    <property type="molecule type" value="Genomic_DNA"/>
</dbReference>
<keyword evidence="1" id="KW-0677">Repeat</keyword>
<evidence type="ECO:0000313" key="3">
    <source>
        <dbReference type="EMBL" id="MXG90942.1"/>
    </source>
</evidence>
<dbReference type="CDD" id="cd05008">
    <property type="entry name" value="SIS_GlmS_GlmD_1"/>
    <property type="match status" value="1"/>
</dbReference>
<dbReference type="RefSeq" id="WP_160878864.1">
    <property type="nucleotide sequence ID" value="NZ_WUEK01000009.1"/>
</dbReference>
<dbReference type="Gene3D" id="3.40.50.10490">
    <property type="entry name" value="Glucose-6-phosphate isomerase like protein, domain 1"/>
    <property type="match status" value="1"/>
</dbReference>
<proteinExistence type="predicted"/>
<gene>
    <name evidence="3" type="ORF">GRQ65_15440</name>
</gene>
<evidence type="ECO:0000313" key="4">
    <source>
        <dbReference type="Proteomes" id="UP000473325"/>
    </source>
</evidence>
<dbReference type="SUPFAM" id="SSF53697">
    <property type="entry name" value="SIS domain"/>
    <property type="match status" value="1"/>
</dbReference>
<dbReference type="InterPro" id="IPR046348">
    <property type="entry name" value="SIS_dom_sf"/>
</dbReference>
<dbReference type="GO" id="GO:0097367">
    <property type="term" value="F:carbohydrate derivative binding"/>
    <property type="evidence" value="ECO:0007669"/>
    <property type="project" value="InterPro"/>
</dbReference>
<reference evidence="3 4" key="1">
    <citation type="submission" date="2019-12" db="EMBL/GenBank/DDBJ databases">
        <authorList>
            <person name="Kun Z."/>
        </authorList>
    </citation>
    <scope>NUCLEOTIDE SEQUENCE [LARGE SCALE GENOMIC DNA]</scope>
    <source>
        <strain evidence="3 4">YIM 123512</strain>
    </source>
</reference>
<evidence type="ECO:0000259" key="2">
    <source>
        <dbReference type="PROSITE" id="PS51464"/>
    </source>
</evidence>
<dbReference type="InterPro" id="IPR001347">
    <property type="entry name" value="SIS_dom"/>
</dbReference>
<dbReference type="GO" id="GO:1901135">
    <property type="term" value="P:carbohydrate derivative metabolic process"/>
    <property type="evidence" value="ECO:0007669"/>
    <property type="project" value="InterPro"/>
</dbReference>
<protein>
    <submittedName>
        <fullName evidence="3">SIS domain-containing protein</fullName>
    </submittedName>
</protein>
<dbReference type="Pfam" id="PF01380">
    <property type="entry name" value="SIS"/>
    <property type="match status" value="1"/>
</dbReference>
<name>A0A6L7F2E0_9ACTN</name>
<organism evidence="3 4">
    <name type="scientific">Nocardioides flavescens</name>
    <dbReference type="NCBI Taxonomy" id="2691959"/>
    <lineage>
        <taxon>Bacteria</taxon>
        <taxon>Bacillati</taxon>
        <taxon>Actinomycetota</taxon>
        <taxon>Actinomycetes</taxon>
        <taxon>Propionibacteriales</taxon>
        <taxon>Nocardioidaceae</taxon>
        <taxon>Nocardioides</taxon>
    </lineage>
</organism>
<keyword evidence="4" id="KW-1185">Reference proteome</keyword>
<dbReference type="InterPro" id="IPR035466">
    <property type="entry name" value="GlmS/AgaS_SIS"/>
</dbReference>
<evidence type="ECO:0000256" key="1">
    <source>
        <dbReference type="ARBA" id="ARBA00022737"/>
    </source>
</evidence>